<dbReference type="CDD" id="cd06661">
    <property type="entry name" value="GGCT_like"/>
    <property type="match status" value="1"/>
</dbReference>
<protein>
    <submittedName>
        <fullName evidence="2">Gamma-glutamylcyclotransferase</fullName>
    </submittedName>
</protein>
<proteinExistence type="predicted"/>
<dbReference type="SUPFAM" id="SSF110857">
    <property type="entry name" value="Gamma-glutamyl cyclotransferase-like"/>
    <property type="match status" value="1"/>
</dbReference>
<feature type="domain" description="Gamma-glutamylcyclotransferase AIG2-like" evidence="1">
    <location>
        <begin position="5"/>
        <end position="108"/>
    </location>
</feature>
<evidence type="ECO:0000259" key="1">
    <source>
        <dbReference type="Pfam" id="PF06094"/>
    </source>
</evidence>
<dbReference type="InterPro" id="IPR013024">
    <property type="entry name" value="GGCT-like"/>
</dbReference>
<dbReference type="Pfam" id="PF06094">
    <property type="entry name" value="GGACT"/>
    <property type="match status" value="1"/>
</dbReference>
<reference evidence="2" key="1">
    <citation type="submission" date="2023-01" db="EMBL/GenBank/DDBJ databases">
        <title>Complete genome sequence of Planctobacterium marinum strain Dej080120_11.</title>
        <authorList>
            <person name="Ueki S."/>
            <person name="Maruyama F."/>
        </authorList>
    </citation>
    <scope>NUCLEOTIDE SEQUENCE</scope>
    <source>
        <strain evidence="2">Dej080120_11</strain>
    </source>
</reference>
<dbReference type="InterPro" id="IPR009288">
    <property type="entry name" value="AIG2-like_dom"/>
</dbReference>
<keyword evidence="3" id="KW-1185">Reference proteome</keyword>
<dbReference type="Gene3D" id="3.10.490.10">
    <property type="entry name" value="Gamma-glutamyl cyclotransferase-like"/>
    <property type="match status" value="1"/>
</dbReference>
<name>A0AA48HQP6_9ALTE</name>
<gene>
    <name evidence="2" type="ORF">MACH26_24480</name>
</gene>
<accession>A0AA48HQP6</accession>
<dbReference type="KEGG" id="pmaw:MACH26_24480"/>
<dbReference type="Proteomes" id="UP001333710">
    <property type="component" value="Chromosome"/>
</dbReference>
<dbReference type="AlphaFoldDB" id="A0AA48HQP6"/>
<organism evidence="2 3">
    <name type="scientific">Planctobacterium marinum</name>
    <dbReference type="NCBI Taxonomy" id="1631968"/>
    <lineage>
        <taxon>Bacteria</taxon>
        <taxon>Pseudomonadati</taxon>
        <taxon>Pseudomonadota</taxon>
        <taxon>Gammaproteobacteria</taxon>
        <taxon>Alteromonadales</taxon>
        <taxon>Alteromonadaceae</taxon>
        <taxon>Planctobacterium</taxon>
    </lineage>
</organism>
<dbReference type="InterPro" id="IPR036568">
    <property type="entry name" value="GGCT-like_sf"/>
</dbReference>
<evidence type="ECO:0000313" key="3">
    <source>
        <dbReference type="Proteomes" id="UP001333710"/>
    </source>
</evidence>
<dbReference type="RefSeq" id="WP_338292922.1">
    <property type="nucleotide sequence ID" value="NZ_AP027272.1"/>
</dbReference>
<sequence>MPEKLFVYGTLCPGRPNEHLLKEIGGEFVKASVHGTLHEEGWGATMGYPAIKLDESAGKVPGYVFSSENLEEHWPELDEFEGNAYSRVLVNAELENGEIIQAWVYSLHPSLG</sequence>
<dbReference type="EMBL" id="AP027272">
    <property type="protein sequence ID" value="BDX06927.1"/>
    <property type="molecule type" value="Genomic_DNA"/>
</dbReference>
<evidence type="ECO:0000313" key="2">
    <source>
        <dbReference type="EMBL" id="BDX06927.1"/>
    </source>
</evidence>